<comment type="function">
    <text evidence="2 17">Cell wall formation.</text>
</comment>
<evidence type="ECO:0000256" key="12">
    <source>
        <dbReference type="ARBA" id="ARBA00022984"/>
    </source>
</evidence>
<dbReference type="InterPro" id="IPR016167">
    <property type="entry name" value="FAD-bd_PCMH_sub1"/>
</dbReference>
<evidence type="ECO:0000256" key="6">
    <source>
        <dbReference type="ARBA" id="ARBA00022490"/>
    </source>
</evidence>
<dbReference type="RefSeq" id="WP_094692885.1">
    <property type="nucleotide sequence ID" value="NZ_JBDNSG010000019.1"/>
</dbReference>
<dbReference type="GO" id="GO:0008762">
    <property type="term" value="F:UDP-N-acetylmuramate dehydrogenase activity"/>
    <property type="evidence" value="ECO:0007669"/>
    <property type="project" value="UniProtKB-UniRule"/>
</dbReference>
<dbReference type="InterPro" id="IPR011601">
    <property type="entry name" value="MurB_C"/>
</dbReference>
<dbReference type="Gene3D" id="3.30.43.10">
    <property type="entry name" value="Uridine Diphospho-n-acetylenolpyruvylglucosamine Reductase, domain 2"/>
    <property type="match status" value="1"/>
</dbReference>
<evidence type="ECO:0000256" key="10">
    <source>
        <dbReference type="ARBA" id="ARBA00022857"/>
    </source>
</evidence>
<evidence type="ECO:0000256" key="5">
    <source>
        <dbReference type="ARBA" id="ARBA00010485"/>
    </source>
</evidence>
<evidence type="ECO:0000256" key="2">
    <source>
        <dbReference type="ARBA" id="ARBA00003921"/>
    </source>
</evidence>
<keyword evidence="13 17" id="KW-0560">Oxidoreductase</keyword>
<dbReference type="GO" id="GO:0071555">
    <property type="term" value="P:cell wall organization"/>
    <property type="evidence" value="ECO:0007669"/>
    <property type="project" value="UniProtKB-KW"/>
</dbReference>
<dbReference type="UniPathway" id="UPA00219"/>
<proteinExistence type="inferred from homology"/>
<gene>
    <name evidence="17" type="primary">murB</name>
    <name evidence="19" type="ORF">BAQU_0740</name>
</gene>
<comment type="caution">
    <text evidence="19">The sequence shown here is derived from an EMBL/GenBank/DDBJ whole genome shotgun (WGS) entry which is preliminary data.</text>
</comment>
<evidence type="ECO:0000259" key="18">
    <source>
        <dbReference type="PROSITE" id="PS51387"/>
    </source>
</evidence>
<dbReference type="HAMAP" id="MF_00037">
    <property type="entry name" value="MurB"/>
    <property type="match status" value="1"/>
</dbReference>
<evidence type="ECO:0000256" key="14">
    <source>
        <dbReference type="ARBA" id="ARBA00023306"/>
    </source>
</evidence>
<keyword evidence="8 17" id="KW-0285">Flavoprotein</keyword>
<keyword evidence="12 17" id="KW-0573">Peptidoglycan synthesis</keyword>
<dbReference type="InterPro" id="IPR003170">
    <property type="entry name" value="MurB"/>
</dbReference>
<comment type="cofactor">
    <cofactor evidence="1 17">
        <name>FAD</name>
        <dbReference type="ChEBI" id="CHEBI:57692"/>
    </cofactor>
</comment>
<keyword evidence="7 17" id="KW-0132">Cell division</keyword>
<dbReference type="GO" id="GO:0051301">
    <property type="term" value="P:cell division"/>
    <property type="evidence" value="ECO:0007669"/>
    <property type="project" value="UniProtKB-KW"/>
</dbReference>
<keyword evidence="11 17" id="KW-0133">Cell shape</keyword>
<evidence type="ECO:0000256" key="13">
    <source>
        <dbReference type="ARBA" id="ARBA00023002"/>
    </source>
</evidence>
<sequence>MTSSPSFADLTTIGVGGEIARFSEPTTRVGLIEAIEDADHAGIPLCMLGGGSNMLVGDAPFHGVVIRDGRRDIVVPDEADPVEGTDTTVHLTASAGANWDDFVEFAVSLGLEGVEGLSGIPGTVGASVVQNIGAYGQEVATSVESVEVWDRKAKVVLTFDGDSMQFGYRTSALKQSMFGEEGAKFFPSPRYVVLSVTFVLRHSPTGTLAYPQLARALNASLGDRMNTEVIRGAVLRVRAAKGMLEDPARYNNHWMSGMKREENIAKDNQVVDALRLDDTEPSHVFRITDRHSCGSFFINPQISAHRAEQLPDNAPKFGVTLADGQPGVKTSAAWLIDHAGFHRGFRVSKQSSAALSSVHTLALTNIGGAKASEVWALAHAIQDGVQYAFGIDLIPEPVVVGLE</sequence>
<dbReference type="GO" id="GO:0005829">
    <property type="term" value="C:cytosol"/>
    <property type="evidence" value="ECO:0007669"/>
    <property type="project" value="TreeGrafter"/>
</dbReference>
<dbReference type="GeneID" id="98295408"/>
<feature type="active site" evidence="17">
    <location>
        <position position="169"/>
    </location>
</feature>
<keyword evidence="20" id="KW-1185">Reference proteome</keyword>
<keyword evidence="10 17" id="KW-0521">NADP</keyword>
<dbReference type="Pfam" id="PF02873">
    <property type="entry name" value="MurB_C"/>
    <property type="match status" value="1"/>
</dbReference>
<evidence type="ECO:0000256" key="7">
    <source>
        <dbReference type="ARBA" id="ARBA00022618"/>
    </source>
</evidence>
<evidence type="ECO:0000256" key="9">
    <source>
        <dbReference type="ARBA" id="ARBA00022827"/>
    </source>
</evidence>
<keyword evidence="15 17" id="KW-0961">Cell wall biogenesis/degradation</keyword>
<dbReference type="Pfam" id="PF01565">
    <property type="entry name" value="FAD_binding_4"/>
    <property type="match status" value="1"/>
</dbReference>
<keyword evidence="14 17" id="KW-0131">Cell cycle</keyword>
<evidence type="ECO:0000256" key="11">
    <source>
        <dbReference type="ARBA" id="ARBA00022960"/>
    </source>
</evidence>
<dbReference type="PANTHER" id="PTHR21071">
    <property type="entry name" value="UDP-N-ACETYLENOLPYRUVOYLGLUCOSAMINE REDUCTASE"/>
    <property type="match status" value="1"/>
</dbReference>
<evidence type="ECO:0000256" key="1">
    <source>
        <dbReference type="ARBA" id="ARBA00001974"/>
    </source>
</evidence>
<comment type="pathway">
    <text evidence="4 17">Cell wall biogenesis; peptidoglycan biosynthesis.</text>
</comment>
<dbReference type="Proteomes" id="UP000216451">
    <property type="component" value="Unassembled WGS sequence"/>
</dbReference>
<keyword evidence="6 17" id="KW-0963">Cytoplasm</keyword>
<dbReference type="InterPro" id="IPR016166">
    <property type="entry name" value="FAD-bd_PCMH"/>
</dbReference>
<dbReference type="InterPro" id="IPR016169">
    <property type="entry name" value="FAD-bd_PCMH_sub2"/>
</dbReference>
<dbReference type="PROSITE" id="PS51387">
    <property type="entry name" value="FAD_PCMH"/>
    <property type="match status" value="1"/>
</dbReference>
<dbReference type="GO" id="GO:0008360">
    <property type="term" value="P:regulation of cell shape"/>
    <property type="evidence" value="ECO:0007669"/>
    <property type="project" value="UniProtKB-KW"/>
</dbReference>
<comment type="subcellular location">
    <subcellularLocation>
        <location evidence="3 17">Cytoplasm</location>
    </subcellularLocation>
</comment>
<organism evidence="19 20">
    <name type="scientific">Bifidobacterium aquikefiri</name>
    <dbReference type="NCBI Taxonomy" id="1653207"/>
    <lineage>
        <taxon>Bacteria</taxon>
        <taxon>Bacillati</taxon>
        <taxon>Actinomycetota</taxon>
        <taxon>Actinomycetes</taxon>
        <taxon>Bifidobacteriales</taxon>
        <taxon>Bifidobacteriaceae</taxon>
        <taxon>Bifidobacterium</taxon>
    </lineage>
</organism>
<dbReference type="GO" id="GO:0071949">
    <property type="term" value="F:FAD binding"/>
    <property type="evidence" value="ECO:0007669"/>
    <property type="project" value="InterPro"/>
</dbReference>
<evidence type="ECO:0000256" key="15">
    <source>
        <dbReference type="ARBA" id="ARBA00023316"/>
    </source>
</evidence>
<dbReference type="InterPro" id="IPR036635">
    <property type="entry name" value="MurB_C_sf"/>
</dbReference>
<dbReference type="PANTHER" id="PTHR21071:SF4">
    <property type="entry name" value="UDP-N-ACETYLENOLPYRUVOYLGLUCOSAMINE REDUCTASE"/>
    <property type="match status" value="1"/>
</dbReference>
<name>A0A261G8A3_9BIFI</name>
<dbReference type="GO" id="GO:0009252">
    <property type="term" value="P:peptidoglycan biosynthetic process"/>
    <property type="evidence" value="ECO:0007669"/>
    <property type="project" value="UniProtKB-UniRule"/>
</dbReference>
<evidence type="ECO:0000256" key="16">
    <source>
        <dbReference type="ARBA" id="ARBA00048914"/>
    </source>
</evidence>
<evidence type="ECO:0000256" key="17">
    <source>
        <dbReference type="HAMAP-Rule" id="MF_00037"/>
    </source>
</evidence>
<accession>A0A261G8A3</accession>
<evidence type="ECO:0000313" key="19">
    <source>
        <dbReference type="EMBL" id="OZG67648.1"/>
    </source>
</evidence>
<dbReference type="AlphaFoldDB" id="A0A261G8A3"/>
<dbReference type="InterPro" id="IPR036318">
    <property type="entry name" value="FAD-bd_PCMH-like_sf"/>
</dbReference>
<dbReference type="Gene3D" id="3.30.465.10">
    <property type="match status" value="1"/>
</dbReference>
<dbReference type="EC" id="1.3.1.98" evidence="17"/>
<dbReference type="InterPro" id="IPR006094">
    <property type="entry name" value="Oxid_FAD_bind_N"/>
</dbReference>
<reference evidence="19 20" key="1">
    <citation type="journal article" date="2017" name="BMC Genomics">
        <title>Comparative genomic and phylogenomic analyses of the Bifidobacteriaceae family.</title>
        <authorList>
            <person name="Lugli G.A."/>
            <person name="Milani C."/>
            <person name="Turroni F."/>
            <person name="Duranti S."/>
            <person name="Mancabelli L."/>
            <person name="Mangifesta M."/>
            <person name="Ferrario C."/>
            <person name="Modesto M."/>
            <person name="Mattarelli P."/>
            <person name="Jiri K."/>
            <person name="van Sinderen D."/>
            <person name="Ventura M."/>
        </authorList>
    </citation>
    <scope>NUCLEOTIDE SEQUENCE [LARGE SCALE GENOMIC DNA]</scope>
    <source>
        <strain evidence="19 20">LMG 28769</strain>
    </source>
</reference>
<dbReference type="OrthoDB" id="9804753at2"/>
<comment type="similarity">
    <text evidence="5 17">Belongs to the MurB family.</text>
</comment>
<protein>
    <recommendedName>
        <fullName evidence="17">UDP-N-acetylenolpyruvoylglucosamine reductase</fullName>
        <ecNumber evidence="17">1.3.1.98</ecNumber>
    </recommendedName>
    <alternativeName>
        <fullName evidence="17">UDP-N-acetylmuramate dehydrogenase</fullName>
    </alternativeName>
</protein>
<dbReference type="SUPFAM" id="SSF56176">
    <property type="entry name" value="FAD-binding/transporter-associated domain-like"/>
    <property type="match status" value="1"/>
</dbReference>
<comment type="catalytic activity">
    <reaction evidence="16 17">
        <text>UDP-N-acetyl-alpha-D-muramate + NADP(+) = UDP-N-acetyl-3-O-(1-carboxyvinyl)-alpha-D-glucosamine + NADPH + H(+)</text>
        <dbReference type="Rhea" id="RHEA:12248"/>
        <dbReference type="ChEBI" id="CHEBI:15378"/>
        <dbReference type="ChEBI" id="CHEBI:57783"/>
        <dbReference type="ChEBI" id="CHEBI:58349"/>
        <dbReference type="ChEBI" id="CHEBI:68483"/>
        <dbReference type="ChEBI" id="CHEBI:70757"/>
        <dbReference type="EC" id="1.3.1.98"/>
    </reaction>
</comment>
<evidence type="ECO:0000256" key="8">
    <source>
        <dbReference type="ARBA" id="ARBA00022630"/>
    </source>
</evidence>
<feature type="domain" description="FAD-binding PCMH-type" evidence="18">
    <location>
        <begin position="15"/>
        <end position="240"/>
    </location>
</feature>
<feature type="active site" description="Proton donor" evidence="17">
    <location>
        <position position="295"/>
    </location>
</feature>
<dbReference type="EMBL" id="MWXA01000004">
    <property type="protein sequence ID" value="OZG67648.1"/>
    <property type="molecule type" value="Genomic_DNA"/>
</dbReference>
<feature type="active site" evidence="17">
    <location>
        <position position="396"/>
    </location>
</feature>
<evidence type="ECO:0000256" key="3">
    <source>
        <dbReference type="ARBA" id="ARBA00004496"/>
    </source>
</evidence>
<keyword evidence="9 17" id="KW-0274">FAD</keyword>
<evidence type="ECO:0000256" key="4">
    <source>
        <dbReference type="ARBA" id="ARBA00004752"/>
    </source>
</evidence>
<dbReference type="Gene3D" id="3.90.78.10">
    <property type="entry name" value="UDP-N-acetylenolpyruvoylglucosamine reductase, C-terminal domain"/>
    <property type="match status" value="1"/>
</dbReference>
<evidence type="ECO:0000313" key="20">
    <source>
        <dbReference type="Proteomes" id="UP000216451"/>
    </source>
</evidence>
<dbReference type="SUPFAM" id="SSF56194">
    <property type="entry name" value="Uridine diphospho-N-Acetylenolpyruvylglucosamine reductase, MurB, C-terminal domain"/>
    <property type="match status" value="1"/>
</dbReference>